<evidence type="ECO:0000256" key="6">
    <source>
        <dbReference type="ARBA" id="ARBA00023306"/>
    </source>
</evidence>
<feature type="compositionally biased region" description="Polar residues" evidence="7">
    <location>
        <begin position="90"/>
        <end position="119"/>
    </location>
</feature>
<dbReference type="EMBL" id="ML121558">
    <property type="protein sequence ID" value="RPB21640.1"/>
    <property type="molecule type" value="Genomic_DNA"/>
</dbReference>
<evidence type="ECO:0000256" key="1">
    <source>
        <dbReference type="ARBA" id="ARBA00004123"/>
    </source>
</evidence>
<dbReference type="InterPro" id="IPR016024">
    <property type="entry name" value="ARM-type_fold"/>
</dbReference>
<proteinExistence type="predicted"/>
<keyword evidence="4" id="KW-0779">Telomere</keyword>
<reference evidence="9 10" key="1">
    <citation type="journal article" date="2018" name="Nat. Ecol. Evol.">
        <title>Pezizomycetes genomes reveal the molecular basis of ectomycorrhizal truffle lifestyle.</title>
        <authorList>
            <person name="Murat C."/>
            <person name="Payen T."/>
            <person name="Noel B."/>
            <person name="Kuo A."/>
            <person name="Morin E."/>
            <person name="Chen J."/>
            <person name="Kohler A."/>
            <person name="Krizsan K."/>
            <person name="Balestrini R."/>
            <person name="Da Silva C."/>
            <person name="Montanini B."/>
            <person name="Hainaut M."/>
            <person name="Levati E."/>
            <person name="Barry K.W."/>
            <person name="Belfiori B."/>
            <person name="Cichocki N."/>
            <person name="Clum A."/>
            <person name="Dockter R.B."/>
            <person name="Fauchery L."/>
            <person name="Guy J."/>
            <person name="Iotti M."/>
            <person name="Le Tacon F."/>
            <person name="Lindquist E.A."/>
            <person name="Lipzen A."/>
            <person name="Malagnac F."/>
            <person name="Mello A."/>
            <person name="Molinier V."/>
            <person name="Miyauchi S."/>
            <person name="Poulain J."/>
            <person name="Riccioni C."/>
            <person name="Rubini A."/>
            <person name="Sitrit Y."/>
            <person name="Splivallo R."/>
            <person name="Traeger S."/>
            <person name="Wang M."/>
            <person name="Zifcakova L."/>
            <person name="Wipf D."/>
            <person name="Zambonelli A."/>
            <person name="Paolocci F."/>
            <person name="Nowrousian M."/>
            <person name="Ottonello S."/>
            <person name="Baldrian P."/>
            <person name="Spatafora J.W."/>
            <person name="Henrissat B."/>
            <person name="Nagy L.G."/>
            <person name="Aury J.M."/>
            <person name="Wincker P."/>
            <person name="Grigoriev I.V."/>
            <person name="Bonfante P."/>
            <person name="Martin F.M."/>
        </authorList>
    </citation>
    <scope>NUCLEOTIDE SEQUENCE [LARGE SCALE GENOMIC DNA]</scope>
    <source>
        <strain evidence="9 10">ATCC MYA-4762</strain>
    </source>
</reference>
<keyword evidence="10" id="KW-1185">Reference proteome</keyword>
<dbReference type="GO" id="GO:0005634">
    <property type="term" value="C:nucleus"/>
    <property type="evidence" value="ECO:0007669"/>
    <property type="project" value="UniProtKB-SubCell"/>
</dbReference>
<feature type="compositionally biased region" description="Basic and acidic residues" evidence="7">
    <location>
        <begin position="1726"/>
        <end position="1735"/>
    </location>
</feature>
<evidence type="ECO:0000313" key="9">
    <source>
        <dbReference type="EMBL" id="RPB21640.1"/>
    </source>
</evidence>
<keyword evidence="5" id="KW-0539">Nucleus</keyword>
<keyword evidence="3" id="KW-0158">Chromosome</keyword>
<feature type="region of interest" description="Disordered" evidence="7">
    <location>
        <begin position="1708"/>
        <end position="1735"/>
    </location>
</feature>
<dbReference type="Pfam" id="PF12231">
    <property type="entry name" value="Rif1_N"/>
    <property type="match status" value="1"/>
</dbReference>
<feature type="compositionally biased region" description="Basic residues" evidence="7">
    <location>
        <begin position="1501"/>
        <end position="1510"/>
    </location>
</feature>
<organism evidence="9 10">
    <name type="scientific">Terfezia boudieri ATCC MYA-4762</name>
    <dbReference type="NCBI Taxonomy" id="1051890"/>
    <lineage>
        <taxon>Eukaryota</taxon>
        <taxon>Fungi</taxon>
        <taxon>Dikarya</taxon>
        <taxon>Ascomycota</taxon>
        <taxon>Pezizomycotina</taxon>
        <taxon>Pezizomycetes</taxon>
        <taxon>Pezizales</taxon>
        <taxon>Pezizaceae</taxon>
        <taxon>Terfezia</taxon>
    </lineage>
</organism>
<dbReference type="SUPFAM" id="SSF48371">
    <property type="entry name" value="ARM repeat"/>
    <property type="match status" value="1"/>
</dbReference>
<keyword evidence="6" id="KW-0131">Cell cycle</keyword>
<comment type="subcellular location">
    <subcellularLocation>
        <location evidence="2">Chromosome</location>
        <location evidence="2">Telomere</location>
    </subcellularLocation>
    <subcellularLocation>
        <location evidence="1">Nucleus</location>
    </subcellularLocation>
</comment>
<evidence type="ECO:0000256" key="4">
    <source>
        <dbReference type="ARBA" id="ARBA00022895"/>
    </source>
</evidence>
<feature type="compositionally biased region" description="Basic and acidic residues" evidence="7">
    <location>
        <begin position="1335"/>
        <end position="1359"/>
    </location>
</feature>
<feature type="region of interest" description="Disordered" evidence="7">
    <location>
        <begin position="1227"/>
        <end position="1250"/>
    </location>
</feature>
<evidence type="ECO:0000313" key="10">
    <source>
        <dbReference type="Proteomes" id="UP000267821"/>
    </source>
</evidence>
<evidence type="ECO:0000256" key="2">
    <source>
        <dbReference type="ARBA" id="ARBA00004574"/>
    </source>
</evidence>
<dbReference type="OrthoDB" id="5399929at2759"/>
<evidence type="ECO:0000259" key="8">
    <source>
        <dbReference type="Pfam" id="PF12231"/>
    </source>
</evidence>
<protein>
    <recommendedName>
        <fullName evidence="8">Telomere-associated protein Rif1 N-terminal domain-containing protein</fullName>
    </recommendedName>
</protein>
<feature type="domain" description="Telomere-associated protein Rif1 N-terminal" evidence="8">
    <location>
        <begin position="200"/>
        <end position="575"/>
    </location>
</feature>
<name>A0A3N4LFI4_9PEZI</name>
<evidence type="ECO:0000256" key="3">
    <source>
        <dbReference type="ARBA" id="ARBA00022454"/>
    </source>
</evidence>
<feature type="compositionally biased region" description="Basic and acidic residues" evidence="7">
    <location>
        <begin position="1405"/>
        <end position="1419"/>
    </location>
</feature>
<dbReference type="InParanoid" id="A0A3N4LFI4"/>
<dbReference type="STRING" id="1051890.A0A3N4LFI4"/>
<sequence length="1777" mass="198445">MTDDSGYADSPSVFNMLGFACSTSGVLESAVQSPRVPFVAVPTNYSNLTSGGAMIQTGSSAAPAQSPESPTASVGKLSSKLLNRPPTPPRGSTKTASLRQESSTDSQEGVLKTPTSSADFTARNKKQVNWSPWTKYHKPDDPSPLRPSRPTSAISTPLKSILKPFNPSVISIGLLNSSDQIKAYTYDSFPAMLESITQALASTERSKKLDTYVTFCNTLKAYDNNPDMKAIKNKMPLLSSFIRRDLGAKLPNSSNNSGDSQLIQQAIKLLTVFVWLPELAESIDDDDATFFIQHAIQVLRDPQSPKVVVTYFLNFLVQQKFPPKIMTPERASGIIQALRDIETRVAGNTVLTERVGIYQRLLSQAKAVMIVRTGDWMEHVLSAVLSNANNKDLRVRALHCMAEAARTIGLEKTVARSLTNLLNREDKDGVKLFERVTERLSLLIKNGEGVHVTQVWGLVILLLRGRHPVSSWEHFTPWLSVIQQCFNSSSLAIKVAANAAWSKLIYALHGGSEISPKDMDLLTRPLVRYLDPQYAASNAKGPRQAALSNVCAFLYYNIRPNTPVKQIYLAWDVIVVGLLEKLVLSGKHEVEDACHILAALFHGSHQKPWNDSRGLEKEAIKADEIMRLDPKWVRSNSATVLKTLETAIRKSSWEGESCAIRLLWHKFTKCLADASMKEIKISTETMDTVAHIFNMLQRFWKEGPTAFEEVPNKSSHKFVTIFTFLIITIFESIGTFCFTEKQLSYDDHNEFAAISTPSNRYSSGGSYGAVFHLPIVHLFQFFLKPFDGAELSEGYFTSAKSILSKCLEAQDSRRKRLALLSACSTVLPQRGTSPIDWQAWSILATLTESALPVKEKSHSSPTPVDWEFKDVLKIIQWGCRYDIPAWGPLFEAFTHTVQTEQGDTQLISTVIEPLAEFLRLEKSDIDRPYDNLYNMINQFLVTSYPICGDAAIVASLKDFIVVLIEFIHRCPKTSVLILLKRIQEGVAFWLADQKEFMNKKNSDLTAKSLATIISAGLESRRKVIVNNSIEAWNETFGAQNSLEYPARVRVVMKKLRPIADINLPNFPEDIDEVYNFHPQITTSNVDIFQIVPTPPAWEDSQESQEGPAVDPPLWSSPTPAPSRHHDQTASPIVNPISSSRDFLTRLREASLKATKPKARLKHLDSQLDFAPIAADSQIPTMDSQLLTDHQREVRDRQQQETAELFSEICVEQTSKPRRELLSVKEPTEKISVSEQIPQNAPPDRSPSIDEFVDAPEETTDEALKRNDDFADEFEFAPATAFTIQVPKRVRLDKKPEKRVIGGLSNIEPNGKQDILDGEKREGLEVSSKYFAAPKGNRESRKIKESSVENNTQREQHDNEEIVPVTQRSTPKELEDIKKAANLGIIPDSLEIHHIPDTQSPMPEIASKKDLAPMSEREQKNSIVEVPDSFVEESGEGADVRMTDSYESSDEEKAEIHTAAQTNTENLQESLQLSEKRTKKGGGARDEVKLGEMRTSKPGHSEKRRRGRPRRSLQIQTTTPKAEGLEGDDTILDCIMVTPRKVRAFPAETVLRKDSSPKLLAGGSSQDSPLNARKRKQRVSVEEAVDTELKPVDPPRKRRATRALKFTPVKPAVQSSIEPTGEDFRQPYTPMPPPPITTPKRGKGHVKASAEEYPAVPRLRFSRRKTLDEEVVLDSQPEVVDTPSIASMSQEPEPSVSKKKVELDISFITDSNAGASQAEEDLEEEKPESQEEFKDPLTRFREAVAMLAEADLGPAELSEAADEVFEVYVMLRERRKRK</sequence>
<feature type="compositionally biased region" description="Basic and acidic residues" evidence="7">
    <location>
        <begin position="1482"/>
        <end position="1500"/>
    </location>
</feature>
<feature type="compositionally biased region" description="Polar residues" evidence="7">
    <location>
        <begin position="1458"/>
        <end position="1472"/>
    </location>
</feature>
<feature type="compositionally biased region" description="Low complexity" evidence="7">
    <location>
        <begin position="59"/>
        <end position="73"/>
    </location>
</feature>
<accession>A0A3N4LFI4</accession>
<feature type="region of interest" description="Disordered" evidence="7">
    <location>
        <begin position="56"/>
        <end position="152"/>
    </location>
</feature>
<evidence type="ECO:0000256" key="5">
    <source>
        <dbReference type="ARBA" id="ARBA00023242"/>
    </source>
</evidence>
<gene>
    <name evidence="9" type="ORF">L211DRAFT_851354</name>
</gene>
<dbReference type="GO" id="GO:0140445">
    <property type="term" value="C:chromosome, telomeric repeat region"/>
    <property type="evidence" value="ECO:0007669"/>
    <property type="project" value="TreeGrafter"/>
</dbReference>
<feature type="region of interest" description="Disordered" evidence="7">
    <location>
        <begin position="1096"/>
        <end position="1136"/>
    </location>
</feature>
<dbReference type="Proteomes" id="UP000267821">
    <property type="component" value="Unassembled WGS sequence"/>
</dbReference>
<evidence type="ECO:0000256" key="7">
    <source>
        <dbReference type="SAM" id="MobiDB-lite"/>
    </source>
</evidence>
<dbReference type="PANTHER" id="PTHR22928:SF3">
    <property type="entry name" value="TELOMERE-ASSOCIATED PROTEIN RIF1"/>
    <property type="match status" value="1"/>
</dbReference>
<dbReference type="GO" id="GO:0000723">
    <property type="term" value="P:telomere maintenance"/>
    <property type="evidence" value="ECO:0007669"/>
    <property type="project" value="TreeGrafter"/>
</dbReference>
<dbReference type="InterPro" id="IPR022031">
    <property type="entry name" value="Rif1_N"/>
</dbReference>
<feature type="region of interest" description="Disordered" evidence="7">
    <location>
        <begin position="1545"/>
        <end position="1650"/>
    </location>
</feature>
<feature type="region of interest" description="Disordered" evidence="7">
    <location>
        <begin position="1327"/>
        <end position="1371"/>
    </location>
</feature>
<feature type="region of interest" description="Disordered" evidence="7">
    <location>
        <begin position="1392"/>
        <end position="1527"/>
    </location>
</feature>
<dbReference type="PANTHER" id="PTHR22928">
    <property type="entry name" value="TELOMERE-ASSOCIATED PROTEIN RIF1"/>
    <property type="match status" value="1"/>
</dbReference>